<dbReference type="PROSITE" id="PS50943">
    <property type="entry name" value="HTH_CROC1"/>
    <property type="match status" value="1"/>
</dbReference>
<gene>
    <name evidence="2" type="ORF">BMON_0975</name>
</gene>
<evidence type="ECO:0000259" key="1">
    <source>
        <dbReference type="PROSITE" id="PS50943"/>
    </source>
</evidence>
<dbReference type="Proteomes" id="UP000029082">
    <property type="component" value="Unassembled WGS sequence"/>
</dbReference>
<proteinExistence type="predicted"/>
<feature type="domain" description="HTH cro/C1-type" evidence="1">
    <location>
        <begin position="11"/>
        <end position="65"/>
    </location>
</feature>
<dbReference type="InterPro" id="IPR001387">
    <property type="entry name" value="Cro/C1-type_HTH"/>
</dbReference>
<protein>
    <recommendedName>
        <fullName evidence="1">HTH cro/C1-type domain-containing protein</fullName>
    </recommendedName>
</protein>
<organism evidence="2 3">
    <name type="scientific">Bifidobacterium mongoliense DSM 21395</name>
    <dbReference type="NCBI Taxonomy" id="1437603"/>
    <lineage>
        <taxon>Bacteria</taxon>
        <taxon>Bacillati</taxon>
        <taxon>Actinomycetota</taxon>
        <taxon>Actinomycetes</taxon>
        <taxon>Bifidobacteriales</taxon>
        <taxon>Bifidobacteriaceae</taxon>
        <taxon>Bifidobacterium</taxon>
    </lineage>
</organism>
<keyword evidence="3" id="KW-1185">Reference proteome</keyword>
<dbReference type="Pfam" id="PF01381">
    <property type="entry name" value="HTH_3"/>
    <property type="match status" value="1"/>
</dbReference>
<dbReference type="SUPFAM" id="SSF47413">
    <property type="entry name" value="lambda repressor-like DNA-binding domains"/>
    <property type="match status" value="1"/>
</dbReference>
<dbReference type="EMBL" id="JGZE01000008">
    <property type="protein sequence ID" value="KFI77288.1"/>
    <property type="molecule type" value="Genomic_DNA"/>
</dbReference>
<dbReference type="AlphaFoldDB" id="A0A087C1Y8"/>
<evidence type="ECO:0000313" key="2">
    <source>
        <dbReference type="EMBL" id="KFI77288.1"/>
    </source>
</evidence>
<dbReference type="SMART" id="SM00530">
    <property type="entry name" value="HTH_XRE"/>
    <property type="match status" value="1"/>
</dbReference>
<dbReference type="STRING" id="1437603.GCA_000771525_01225"/>
<dbReference type="CDD" id="cd00093">
    <property type="entry name" value="HTH_XRE"/>
    <property type="match status" value="1"/>
</dbReference>
<dbReference type="Gene3D" id="1.10.260.40">
    <property type="entry name" value="lambda repressor-like DNA-binding domains"/>
    <property type="match status" value="1"/>
</dbReference>
<dbReference type="InterPro" id="IPR010982">
    <property type="entry name" value="Lambda_DNA-bd_dom_sf"/>
</dbReference>
<accession>A0A087C1Y8</accession>
<sequence length="129" mass="14159">MDMNEATAKTIASERSAAGLTIKRLAERSGVPERTLIRILKNERDIKVIQLAQLAEVFGVYPHELIQSAEAFIERDQRGPVTLGEPRPSELSEADKTAYVLNKIGNHDVRLAASHDPNKWAEAAGGDGR</sequence>
<dbReference type="eggNOG" id="ENOG5031GWJ">
    <property type="taxonomic scope" value="Bacteria"/>
</dbReference>
<comment type="caution">
    <text evidence="2">The sequence shown here is derived from an EMBL/GenBank/DDBJ whole genome shotgun (WGS) entry which is preliminary data.</text>
</comment>
<evidence type="ECO:0000313" key="3">
    <source>
        <dbReference type="Proteomes" id="UP000029082"/>
    </source>
</evidence>
<reference evidence="2 3" key="1">
    <citation type="submission" date="2014-03" db="EMBL/GenBank/DDBJ databases">
        <title>Genomics of Bifidobacteria.</title>
        <authorList>
            <person name="Ventura M."/>
            <person name="Milani C."/>
            <person name="Lugli G.A."/>
        </authorList>
    </citation>
    <scope>NUCLEOTIDE SEQUENCE [LARGE SCALE GENOMIC DNA]</scope>
    <source>
        <strain evidence="2 3">DSM 21395</strain>
    </source>
</reference>
<dbReference type="GO" id="GO:0003677">
    <property type="term" value="F:DNA binding"/>
    <property type="evidence" value="ECO:0007669"/>
    <property type="project" value="InterPro"/>
</dbReference>
<name>A0A087C1Y8_9BIFI</name>